<comment type="caution">
    <text evidence="1">The sequence shown here is derived from an EMBL/GenBank/DDBJ whole genome shotgun (WGS) entry which is preliminary data.</text>
</comment>
<reference evidence="1 2" key="1">
    <citation type="submission" date="2024-09" db="EMBL/GenBank/DDBJ databases">
        <authorList>
            <person name="Sun Q."/>
            <person name="Mori K."/>
        </authorList>
    </citation>
    <scope>NUCLEOTIDE SEQUENCE [LARGE SCALE GENOMIC DNA]</scope>
    <source>
        <strain evidence="1 2">TBRC 5777</strain>
    </source>
</reference>
<proteinExistence type="predicted"/>
<gene>
    <name evidence="1" type="ORF">ACFFGY_22360</name>
</gene>
<keyword evidence="2" id="KW-1185">Reference proteome</keyword>
<name>A0ABV6K2I4_9PROT</name>
<evidence type="ECO:0000313" key="2">
    <source>
        <dbReference type="Proteomes" id="UP001589865"/>
    </source>
</evidence>
<dbReference type="Proteomes" id="UP001589865">
    <property type="component" value="Unassembled WGS sequence"/>
</dbReference>
<organism evidence="1 2">
    <name type="scientific">Roseomonas elaeocarpi</name>
    <dbReference type="NCBI Taxonomy" id="907779"/>
    <lineage>
        <taxon>Bacteria</taxon>
        <taxon>Pseudomonadati</taxon>
        <taxon>Pseudomonadota</taxon>
        <taxon>Alphaproteobacteria</taxon>
        <taxon>Acetobacterales</taxon>
        <taxon>Roseomonadaceae</taxon>
        <taxon>Roseomonas</taxon>
    </lineage>
</organism>
<protein>
    <submittedName>
        <fullName evidence="1">Uncharacterized protein</fullName>
    </submittedName>
</protein>
<sequence>MLPTPKSREEMQNQERVRVMVLTQVVAATVAALDGRLFNAATNALRLLQQNADAAGRPEDSLLLLDAIEEMTTVILRYREAQGG</sequence>
<accession>A0ABV6K2I4</accession>
<dbReference type="EMBL" id="JBHLUN010000033">
    <property type="protein sequence ID" value="MFC0410998.1"/>
    <property type="molecule type" value="Genomic_DNA"/>
</dbReference>
<evidence type="ECO:0000313" key="1">
    <source>
        <dbReference type="EMBL" id="MFC0410998.1"/>
    </source>
</evidence>